<dbReference type="Proteomes" id="UP000634476">
    <property type="component" value="Unassembled WGS sequence"/>
</dbReference>
<dbReference type="EMBL" id="BOOK01000077">
    <property type="protein sequence ID" value="GII05751.1"/>
    <property type="molecule type" value="Genomic_DNA"/>
</dbReference>
<dbReference type="PANTHER" id="PTHR13696">
    <property type="entry name" value="P-LOOP CONTAINING NUCLEOSIDE TRIPHOSPHATE HYDROLASE"/>
    <property type="match status" value="1"/>
</dbReference>
<evidence type="ECO:0000313" key="3">
    <source>
        <dbReference type="Proteomes" id="UP000634476"/>
    </source>
</evidence>
<accession>A0A8J3T5W1</accession>
<dbReference type="PANTHER" id="PTHR13696:SF99">
    <property type="entry name" value="COBYRINIC ACID AC-DIAMIDE SYNTHASE"/>
    <property type="match status" value="1"/>
</dbReference>
<dbReference type="RefSeq" id="WP_203879954.1">
    <property type="nucleotide sequence ID" value="NZ_BOOK01000077.1"/>
</dbReference>
<dbReference type="InterPro" id="IPR027417">
    <property type="entry name" value="P-loop_NTPase"/>
</dbReference>
<dbReference type="Pfam" id="PF13614">
    <property type="entry name" value="AAA_31"/>
    <property type="match status" value="1"/>
</dbReference>
<evidence type="ECO:0000259" key="1">
    <source>
        <dbReference type="Pfam" id="PF13614"/>
    </source>
</evidence>
<evidence type="ECO:0000313" key="2">
    <source>
        <dbReference type="EMBL" id="GII05751.1"/>
    </source>
</evidence>
<gene>
    <name evidence="2" type="ORF">Pta02_77590</name>
</gene>
<dbReference type="Gene3D" id="3.40.50.300">
    <property type="entry name" value="P-loop containing nucleotide triphosphate hydrolases"/>
    <property type="match status" value="1"/>
</dbReference>
<comment type="caution">
    <text evidence="2">The sequence shown here is derived from an EMBL/GenBank/DDBJ whole genome shotgun (WGS) entry which is preliminary data.</text>
</comment>
<dbReference type="CDD" id="cd02042">
    <property type="entry name" value="ParAB_family"/>
    <property type="match status" value="1"/>
</dbReference>
<organism evidence="2 3">
    <name type="scientific">Planobispora takensis</name>
    <dbReference type="NCBI Taxonomy" id="1367882"/>
    <lineage>
        <taxon>Bacteria</taxon>
        <taxon>Bacillati</taxon>
        <taxon>Actinomycetota</taxon>
        <taxon>Actinomycetes</taxon>
        <taxon>Streptosporangiales</taxon>
        <taxon>Streptosporangiaceae</taxon>
        <taxon>Planobispora</taxon>
    </lineage>
</organism>
<keyword evidence="3" id="KW-1185">Reference proteome</keyword>
<name>A0A8J3T5W1_9ACTN</name>
<protein>
    <recommendedName>
        <fullName evidence="1">AAA domain-containing protein</fullName>
    </recommendedName>
</protein>
<sequence length="311" mass="32383">MSTAPATNEIPGALALARVIAVANDKGGVGKTSVTANLGALYAQAGYRVLLVDLNRQANLSDDLGYRGADIDDQGAGLLMSLMTGKVLQAVAVPGRPNLFVVPGGKHLTDLTGVMVGRVQNHGREAMRLLASVLAPIAGEYDLVIIDTPPENTLLVDLALGTARWLLMPTRSDGGGLVGMQLLAERYIIARQINPALALLGVVLFGTSRGASAIHRDVRAKVESAFGIGASPVLTAIIGHSERIAVDGRDRGRVAHELESDAATQPAWWESLRAGTPAAQRIAPTAANVAEDYRQLGAEVLQLLAAAEGSA</sequence>
<dbReference type="InterPro" id="IPR050678">
    <property type="entry name" value="DNA_Partitioning_ATPase"/>
</dbReference>
<feature type="domain" description="AAA" evidence="1">
    <location>
        <begin position="18"/>
        <end position="197"/>
    </location>
</feature>
<dbReference type="AlphaFoldDB" id="A0A8J3T5W1"/>
<proteinExistence type="predicted"/>
<dbReference type="InterPro" id="IPR025669">
    <property type="entry name" value="AAA_dom"/>
</dbReference>
<reference evidence="2" key="1">
    <citation type="submission" date="2021-01" db="EMBL/GenBank/DDBJ databases">
        <title>Whole genome shotgun sequence of Planobispora takensis NBRC 109077.</title>
        <authorList>
            <person name="Komaki H."/>
            <person name="Tamura T."/>
        </authorList>
    </citation>
    <scope>NUCLEOTIDE SEQUENCE</scope>
    <source>
        <strain evidence="2">NBRC 109077</strain>
    </source>
</reference>
<dbReference type="SUPFAM" id="SSF52540">
    <property type="entry name" value="P-loop containing nucleoside triphosphate hydrolases"/>
    <property type="match status" value="1"/>
</dbReference>